<evidence type="ECO:0000256" key="4">
    <source>
        <dbReference type="ARBA" id="ARBA00022705"/>
    </source>
</evidence>
<keyword evidence="9" id="KW-1185">Reference proteome</keyword>
<gene>
    <name evidence="8" type="ORF">H9L13_01470</name>
</gene>
<evidence type="ECO:0000256" key="5">
    <source>
        <dbReference type="ARBA" id="ARBA00022932"/>
    </source>
</evidence>
<name>A0A7G9SIH2_9SPHN</name>
<evidence type="ECO:0000313" key="9">
    <source>
        <dbReference type="Proteomes" id="UP000515971"/>
    </source>
</evidence>
<dbReference type="KEGG" id="slut:H9L13_01470"/>
<evidence type="ECO:0000313" key="8">
    <source>
        <dbReference type="EMBL" id="QNN67647.1"/>
    </source>
</evidence>
<dbReference type="PANTHER" id="PTHR34388:SF1">
    <property type="entry name" value="DNA POLYMERASE III SUBUNIT DELTA"/>
    <property type="match status" value="1"/>
</dbReference>
<dbReference type="SUPFAM" id="SSF48019">
    <property type="entry name" value="post-AAA+ oligomerization domain-like"/>
    <property type="match status" value="1"/>
</dbReference>
<evidence type="ECO:0000256" key="3">
    <source>
        <dbReference type="ARBA" id="ARBA00022695"/>
    </source>
</evidence>
<dbReference type="GO" id="GO:0003887">
    <property type="term" value="F:DNA-directed DNA polymerase activity"/>
    <property type="evidence" value="ECO:0007669"/>
    <property type="project" value="UniProtKB-KW"/>
</dbReference>
<dbReference type="EMBL" id="CP060718">
    <property type="protein sequence ID" value="QNN67647.1"/>
    <property type="molecule type" value="Genomic_DNA"/>
</dbReference>
<dbReference type="EC" id="2.7.7.7" evidence="1"/>
<dbReference type="GO" id="GO:0009360">
    <property type="term" value="C:DNA polymerase III complex"/>
    <property type="evidence" value="ECO:0007669"/>
    <property type="project" value="TreeGrafter"/>
</dbReference>
<proteinExistence type="inferred from homology"/>
<dbReference type="Proteomes" id="UP000515971">
    <property type="component" value="Chromosome"/>
</dbReference>
<keyword evidence="5" id="KW-0239">DNA-directed DNA polymerase</keyword>
<protein>
    <recommendedName>
        <fullName evidence="1">DNA-directed DNA polymerase</fullName>
        <ecNumber evidence="1">2.7.7.7</ecNumber>
    </recommendedName>
</protein>
<accession>A0A7G9SIH2</accession>
<keyword evidence="2" id="KW-0808">Transferase</keyword>
<sequence>MKIVKAALGRTVDQPDGNIRLYLFHGPDDSQSRALGARLVQALGASRFLLPSGTVRSDPATLADEAGAMSLFGGARVIWIEPAGEDIVAGVEALLEGPAPVSPVVAIAGALRKTSGLLKLAEASKQAVAYAAYAPEGAEAGRMVSDVGRRYGLKIDGAVASRVAASCSNDQALVAQELQKLALYLDASPQAPKALDHDAIDAVGAEMVEGDLPRLADLALAGDVRALAEELAQLPHGAQGIPVVRALQRRLLMLAPARARVERGESVDGVMTSLGRVLFWKDKAVVGRMLQTWDARGLATVSERAGRLERDLMFSKAPEQEMLGEELLAIARAARRR</sequence>
<dbReference type="AlphaFoldDB" id="A0A7G9SIH2"/>
<dbReference type="Gene3D" id="1.10.8.60">
    <property type="match status" value="1"/>
</dbReference>
<comment type="similarity">
    <text evidence="6">Belongs to the DNA polymerase HolA subunit family.</text>
</comment>
<comment type="catalytic activity">
    <reaction evidence="7">
        <text>DNA(n) + a 2'-deoxyribonucleoside 5'-triphosphate = DNA(n+1) + diphosphate</text>
        <dbReference type="Rhea" id="RHEA:22508"/>
        <dbReference type="Rhea" id="RHEA-COMP:17339"/>
        <dbReference type="Rhea" id="RHEA-COMP:17340"/>
        <dbReference type="ChEBI" id="CHEBI:33019"/>
        <dbReference type="ChEBI" id="CHEBI:61560"/>
        <dbReference type="ChEBI" id="CHEBI:173112"/>
        <dbReference type="EC" id="2.7.7.7"/>
    </reaction>
</comment>
<dbReference type="RefSeq" id="WP_187538389.1">
    <property type="nucleotide sequence ID" value="NZ_BAABJT010000001.1"/>
</dbReference>
<dbReference type="NCBIfam" id="TIGR01128">
    <property type="entry name" value="holA"/>
    <property type="match status" value="1"/>
</dbReference>
<dbReference type="GO" id="GO:0006261">
    <property type="term" value="P:DNA-templated DNA replication"/>
    <property type="evidence" value="ECO:0007669"/>
    <property type="project" value="TreeGrafter"/>
</dbReference>
<dbReference type="GO" id="GO:0003677">
    <property type="term" value="F:DNA binding"/>
    <property type="evidence" value="ECO:0007669"/>
    <property type="project" value="InterPro"/>
</dbReference>
<keyword evidence="4" id="KW-0235">DNA replication</keyword>
<dbReference type="InterPro" id="IPR027417">
    <property type="entry name" value="P-loop_NTPase"/>
</dbReference>
<evidence type="ECO:0000256" key="1">
    <source>
        <dbReference type="ARBA" id="ARBA00012417"/>
    </source>
</evidence>
<reference evidence="8 9" key="1">
    <citation type="submission" date="2020-08" db="EMBL/GenBank/DDBJ databases">
        <title>Genome sequence of Sphingomonas lutea KCTC 23642T.</title>
        <authorList>
            <person name="Hyun D.-W."/>
            <person name="Bae J.-W."/>
        </authorList>
    </citation>
    <scope>NUCLEOTIDE SEQUENCE [LARGE SCALE GENOMIC DNA]</scope>
    <source>
        <strain evidence="8 9">KCTC 23642</strain>
    </source>
</reference>
<keyword evidence="3" id="KW-0548">Nucleotidyltransferase</keyword>
<evidence type="ECO:0000256" key="7">
    <source>
        <dbReference type="ARBA" id="ARBA00049244"/>
    </source>
</evidence>
<dbReference type="InterPro" id="IPR005790">
    <property type="entry name" value="DNA_polIII_delta"/>
</dbReference>
<evidence type="ECO:0000256" key="2">
    <source>
        <dbReference type="ARBA" id="ARBA00022679"/>
    </source>
</evidence>
<organism evidence="8 9">
    <name type="scientific">Sphingomonas lutea</name>
    <dbReference type="NCBI Taxonomy" id="1045317"/>
    <lineage>
        <taxon>Bacteria</taxon>
        <taxon>Pseudomonadati</taxon>
        <taxon>Pseudomonadota</taxon>
        <taxon>Alphaproteobacteria</taxon>
        <taxon>Sphingomonadales</taxon>
        <taxon>Sphingomonadaceae</taxon>
        <taxon>Sphingomonas</taxon>
    </lineage>
</organism>
<dbReference type="SUPFAM" id="SSF52540">
    <property type="entry name" value="P-loop containing nucleoside triphosphate hydrolases"/>
    <property type="match status" value="1"/>
</dbReference>
<dbReference type="PANTHER" id="PTHR34388">
    <property type="entry name" value="DNA POLYMERASE III SUBUNIT DELTA"/>
    <property type="match status" value="1"/>
</dbReference>
<evidence type="ECO:0000256" key="6">
    <source>
        <dbReference type="ARBA" id="ARBA00034754"/>
    </source>
</evidence>
<dbReference type="InterPro" id="IPR008921">
    <property type="entry name" value="DNA_pol3_clamp-load_cplx_C"/>
</dbReference>